<keyword evidence="2" id="KW-1133">Transmembrane helix</keyword>
<evidence type="ECO:0000313" key="4">
    <source>
        <dbReference type="EMBL" id="CCH70282.1"/>
    </source>
</evidence>
<dbReference type="OrthoDB" id="235893at2"/>
<feature type="transmembrane region" description="Helical" evidence="2">
    <location>
        <begin position="372"/>
        <end position="393"/>
    </location>
</feature>
<dbReference type="RefSeq" id="WP_010850133.1">
    <property type="nucleotide sequence ID" value="NZ_HF570956.1"/>
</dbReference>
<comment type="similarity">
    <text evidence="1">Belongs to the ThrE exporter (TC 2.A.79) family.</text>
</comment>
<keyword evidence="2" id="KW-0812">Transmembrane</keyword>
<feature type="transmembrane region" description="Helical" evidence="2">
    <location>
        <begin position="287"/>
        <end position="305"/>
    </location>
</feature>
<evidence type="ECO:0000313" key="5">
    <source>
        <dbReference type="Proteomes" id="UP000013167"/>
    </source>
</evidence>
<dbReference type="Proteomes" id="UP000013167">
    <property type="component" value="Unassembled WGS sequence"/>
</dbReference>
<dbReference type="InterPro" id="IPR051361">
    <property type="entry name" value="ThrE/Ser_Exporter"/>
</dbReference>
<feature type="domain" description="Threonine/serine exporter-like N-terminal" evidence="3">
    <location>
        <begin position="10"/>
        <end position="245"/>
    </location>
</feature>
<feature type="transmembrane region" description="Helical" evidence="2">
    <location>
        <begin position="261"/>
        <end position="280"/>
    </location>
</feature>
<dbReference type="EMBL" id="CAIZ01000124">
    <property type="protein sequence ID" value="CCH70282.1"/>
    <property type="molecule type" value="Genomic_DNA"/>
</dbReference>
<evidence type="ECO:0000256" key="1">
    <source>
        <dbReference type="ARBA" id="ARBA00034125"/>
    </source>
</evidence>
<reference evidence="4 5" key="1">
    <citation type="journal article" date="2013" name="ISME J.">
        <title>A metabolic model for members of the genus Tetrasphaera involved in enhanced biological phosphorus removal.</title>
        <authorList>
            <person name="Kristiansen R."/>
            <person name="Nguyen H.T.T."/>
            <person name="Saunders A.M."/>
            <person name="Nielsen J.L."/>
            <person name="Wimmer R."/>
            <person name="Le V.Q."/>
            <person name="McIlroy S.J."/>
            <person name="Petrovski S."/>
            <person name="Seviour R.J."/>
            <person name="Calteau A."/>
            <person name="Nielsen K.L."/>
            <person name="Nielsen P.H."/>
        </authorList>
    </citation>
    <scope>NUCLEOTIDE SEQUENCE [LARGE SCALE GENOMIC DNA]</scope>
    <source>
        <strain evidence="4 5">Lp2</strain>
    </source>
</reference>
<evidence type="ECO:0000259" key="3">
    <source>
        <dbReference type="Pfam" id="PF06738"/>
    </source>
</evidence>
<feature type="transmembrane region" description="Helical" evidence="2">
    <location>
        <begin position="161"/>
        <end position="181"/>
    </location>
</feature>
<name>N0E0A3_9MICO</name>
<dbReference type="HOGENOM" id="CLU_036601_1_0_11"/>
<keyword evidence="5" id="KW-1185">Reference proteome</keyword>
<dbReference type="PANTHER" id="PTHR31082:SF4">
    <property type="entry name" value="PHEROMONE-REGULATED MEMBRANE PROTEIN 10"/>
    <property type="match status" value="1"/>
</dbReference>
<keyword evidence="2" id="KW-0472">Membrane</keyword>
<feature type="transmembrane region" description="Helical" evidence="2">
    <location>
        <begin position="137"/>
        <end position="154"/>
    </location>
</feature>
<organism evidence="4 5">
    <name type="scientific">Phycicoccus elongatus Lp2</name>
    <dbReference type="NCBI Taxonomy" id="1193181"/>
    <lineage>
        <taxon>Bacteria</taxon>
        <taxon>Bacillati</taxon>
        <taxon>Actinomycetota</taxon>
        <taxon>Actinomycetes</taxon>
        <taxon>Micrococcales</taxon>
        <taxon>Intrasporangiaceae</taxon>
        <taxon>Phycicoccus</taxon>
    </lineage>
</organism>
<dbReference type="STRING" id="1193181.BN10_540061"/>
<dbReference type="Pfam" id="PF06738">
    <property type="entry name" value="ThrE"/>
    <property type="match status" value="1"/>
</dbReference>
<dbReference type="AlphaFoldDB" id="N0E0A3"/>
<feature type="transmembrane region" description="Helical" evidence="2">
    <location>
        <begin position="225"/>
        <end position="246"/>
    </location>
</feature>
<feature type="transmembrane region" description="Helical" evidence="2">
    <location>
        <begin position="311"/>
        <end position="329"/>
    </location>
</feature>
<feature type="transmembrane region" description="Helical" evidence="2">
    <location>
        <begin position="113"/>
        <end position="131"/>
    </location>
</feature>
<dbReference type="GO" id="GO:0022857">
    <property type="term" value="F:transmembrane transporter activity"/>
    <property type="evidence" value="ECO:0007669"/>
    <property type="project" value="InterPro"/>
</dbReference>
<feature type="transmembrane region" description="Helical" evidence="2">
    <location>
        <begin position="336"/>
        <end position="360"/>
    </location>
</feature>
<evidence type="ECO:0000256" key="2">
    <source>
        <dbReference type="SAM" id="Phobius"/>
    </source>
</evidence>
<comment type="caution">
    <text evidence="4">The sequence shown here is derived from an EMBL/GenBank/DDBJ whole genome shotgun (WGS) entry which is preliminary data.</text>
</comment>
<sequence>MSDEVEVRTLLARLGAALVAAGQPVNEVEADLQEVGTALGFPDAQIAAAPTGVTLSLAVGSPSTFAANPGTLRLDQASEVREIRHLIARGRLDPPAATARLLAVRDQAPRHPAWLGTLGWVICPPGIALILQPMWSSVAVATVAGIAVTALVRLSQRAPRFTALLPVVAAFVVACIVFAAARHGLVEAPLRTLLAPLAVLLPGALLVTAMAELVTGHMVAGTSRLGYGLVQVLLFTLGILGAARLLPLSRADFANVRINDIGWYAAPLGLVLVTLAIALLESPPPRLVPWIFVVLVLAFGAQVAGQALGGAVGGAFLGALVAILGSYAVESVVPRLARLVVFLPSFWLLVPGSLGVLAATQVAVDPTADADVLGVVGIVAAIALGLLLGAAIAQGLGGIARRRSVARRAGD</sequence>
<dbReference type="eggNOG" id="COG2966">
    <property type="taxonomic scope" value="Bacteria"/>
</dbReference>
<dbReference type="PANTHER" id="PTHR31082">
    <property type="entry name" value="PHEROMONE-REGULATED MEMBRANE PROTEIN 10"/>
    <property type="match status" value="1"/>
</dbReference>
<accession>N0E0A3</accession>
<dbReference type="InterPro" id="IPR010619">
    <property type="entry name" value="ThrE-like_N"/>
</dbReference>
<gene>
    <name evidence="4" type="ORF">BN10_540061</name>
</gene>
<protein>
    <recommendedName>
        <fullName evidence="3">Threonine/serine exporter-like N-terminal domain-containing protein</fullName>
    </recommendedName>
</protein>
<feature type="transmembrane region" description="Helical" evidence="2">
    <location>
        <begin position="193"/>
        <end position="213"/>
    </location>
</feature>
<proteinExistence type="inferred from homology"/>